<feature type="compositionally biased region" description="Polar residues" evidence="1">
    <location>
        <begin position="123"/>
        <end position="132"/>
    </location>
</feature>
<gene>
    <name evidence="2" type="ORF">LTR09_007295</name>
</gene>
<sequence>MARSGQPPPICFLCDHRGYTVNLEPHPWLNVCASHSRAEMSLFFRHVEEHDRRDPRTVDGEATSSSDPSYVPLSATGPGIARCGLCVAKTLPPGVFANICESHTHDEIDDFLPTIVGYRPAQQRTGEATSSFHPPDMPPPPPDDEGECGVCWMKSGQIPRMVGRICENHTADDICEAFPAVVGHYGFRPPRQTTTGVASGSEDMVPTSDLAKVRASSSKLQPSSSQREGPTEASNGGIADAQQRVADLYDHELTFEAATALFRVWVADTELRSAKAKLEEIGVDDLPAAALRQALSKVRGTLREVERLSRTADERGRADSVATPQQGNVNGKGKGRAMDDEVVESRRTRFKDREEHEQEDREQPGLDEENVEEAETDIDVPQLGGQKKKLKSRKKRSKAKREETKLNRELFGDD</sequence>
<feature type="compositionally biased region" description="Basic and acidic residues" evidence="1">
    <location>
        <begin position="336"/>
        <end position="364"/>
    </location>
</feature>
<keyword evidence="3" id="KW-1185">Reference proteome</keyword>
<feature type="compositionally biased region" description="Acidic residues" evidence="1">
    <location>
        <begin position="365"/>
        <end position="378"/>
    </location>
</feature>
<name>A0AAJ0DCW6_9PEZI</name>
<feature type="region of interest" description="Disordered" evidence="1">
    <location>
        <begin position="307"/>
        <end position="414"/>
    </location>
</feature>
<feature type="compositionally biased region" description="Basic residues" evidence="1">
    <location>
        <begin position="386"/>
        <end position="399"/>
    </location>
</feature>
<feature type="compositionally biased region" description="Basic and acidic residues" evidence="1">
    <location>
        <begin position="50"/>
        <end position="59"/>
    </location>
</feature>
<organism evidence="2 3">
    <name type="scientific">Extremus antarcticus</name>
    <dbReference type="NCBI Taxonomy" id="702011"/>
    <lineage>
        <taxon>Eukaryota</taxon>
        <taxon>Fungi</taxon>
        <taxon>Dikarya</taxon>
        <taxon>Ascomycota</taxon>
        <taxon>Pezizomycotina</taxon>
        <taxon>Dothideomycetes</taxon>
        <taxon>Dothideomycetidae</taxon>
        <taxon>Mycosphaerellales</taxon>
        <taxon>Extremaceae</taxon>
        <taxon>Extremus</taxon>
    </lineage>
</organism>
<dbReference type="Proteomes" id="UP001271007">
    <property type="component" value="Unassembled WGS sequence"/>
</dbReference>
<feature type="region of interest" description="Disordered" evidence="1">
    <location>
        <begin position="212"/>
        <end position="237"/>
    </location>
</feature>
<comment type="caution">
    <text evidence="2">The sequence shown here is derived from an EMBL/GenBank/DDBJ whole genome shotgun (WGS) entry which is preliminary data.</text>
</comment>
<reference evidence="2" key="1">
    <citation type="submission" date="2023-04" db="EMBL/GenBank/DDBJ databases">
        <title>Black Yeasts Isolated from many extreme environments.</title>
        <authorList>
            <person name="Coleine C."/>
            <person name="Stajich J.E."/>
            <person name="Selbmann L."/>
        </authorList>
    </citation>
    <scope>NUCLEOTIDE SEQUENCE</scope>
    <source>
        <strain evidence="2">CCFEE 5312</strain>
    </source>
</reference>
<feature type="region of interest" description="Disordered" evidence="1">
    <location>
        <begin position="50"/>
        <end position="71"/>
    </location>
</feature>
<protein>
    <submittedName>
        <fullName evidence="2">Uncharacterized protein</fullName>
    </submittedName>
</protein>
<feature type="compositionally biased region" description="Basic and acidic residues" evidence="1">
    <location>
        <begin position="307"/>
        <end position="318"/>
    </location>
</feature>
<evidence type="ECO:0000313" key="3">
    <source>
        <dbReference type="Proteomes" id="UP001271007"/>
    </source>
</evidence>
<dbReference type="AlphaFoldDB" id="A0AAJ0DCW6"/>
<dbReference type="EMBL" id="JAWDJX010000025">
    <property type="protein sequence ID" value="KAK3051640.1"/>
    <property type="molecule type" value="Genomic_DNA"/>
</dbReference>
<evidence type="ECO:0000256" key="1">
    <source>
        <dbReference type="SAM" id="MobiDB-lite"/>
    </source>
</evidence>
<feature type="compositionally biased region" description="Low complexity" evidence="1">
    <location>
        <begin position="216"/>
        <end position="225"/>
    </location>
</feature>
<feature type="region of interest" description="Disordered" evidence="1">
    <location>
        <begin position="123"/>
        <end position="145"/>
    </location>
</feature>
<feature type="compositionally biased region" description="Basic and acidic residues" evidence="1">
    <location>
        <begin position="400"/>
        <end position="414"/>
    </location>
</feature>
<proteinExistence type="predicted"/>
<evidence type="ECO:0000313" key="2">
    <source>
        <dbReference type="EMBL" id="KAK3051640.1"/>
    </source>
</evidence>
<accession>A0AAJ0DCW6</accession>